<evidence type="ECO:0000256" key="2">
    <source>
        <dbReference type="ARBA" id="ARBA00005301"/>
    </source>
</evidence>
<dbReference type="PANTHER" id="PTHR13102:SF0">
    <property type="entry name" value="NUCLEOLAR PROTEIN 9"/>
    <property type="match status" value="1"/>
</dbReference>
<evidence type="ECO:0000256" key="1">
    <source>
        <dbReference type="ARBA" id="ARBA00004604"/>
    </source>
</evidence>
<dbReference type="GO" id="GO:0030688">
    <property type="term" value="C:preribosome, small subunit precursor"/>
    <property type="evidence" value="ECO:0007669"/>
    <property type="project" value="TreeGrafter"/>
</dbReference>
<dbReference type="Pfam" id="PF22493">
    <property type="entry name" value="PUF_NOP9"/>
    <property type="match status" value="1"/>
</dbReference>
<feature type="region of interest" description="Disordered" evidence="7">
    <location>
        <begin position="640"/>
        <end position="701"/>
    </location>
</feature>
<dbReference type="GeneID" id="66114548"/>
<keyword evidence="4" id="KW-0677">Repeat</keyword>
<dbReference type="AlphaFoldDB" id="A0A9P7V904"/>
<evidence type="ECO:0000256" key="3">
    <source>
        <dbReference type="ARBA" id="ARBA00016427"/>
    </source>
</evidence>
<evidence type="ECO:0000256" key="5">
    <source>
        <dbReference type="ARBA" id="ARBA00030932"/>
    </source>
</evidence>
<evidence type="ECO:0000256" key="6">
    <source>
        <dbReference type="ARBA" id="ARBA00031929"/>
    </source>
</evidence>
<proteinExistence type="inferred from homology"/>
<dbReference type="InterPro" id="IPR040000">
    <property type="entry name" value="NOP9"/>
</dbReference>
<feature type="compositionally biased region" description="Basic and acidic residues" evidence="7">
    <location>
        <begin position="657"/>
        <end position="680"/>
    </location>
</feature>
<dbReference type="GO" id="GO:0000472">
    <property type="term" value="P:endonucleolytic cleavage to generate mature 5'-end of SSU-rRNA from (SSU-rRNA, 5.8S rRNA, LSU-rRNA)"/>
    <property type="evidence" value="ECO:0007669"/>
    <property type="project" value="TreeGrafter"/>
</dbReference>
<evidence type="ECO:0000256" key="7">
    <source>
        <dbReference type="SAM" id="MobiDB-lite"/>
    </source>
</evidence>
<name>A0A9P7V904_9ASCO</name>
<dbReference type="GO" id="GO:0003723">
    <property type="term" value="F:RNA binding"/>
    <property type="evidence" value="ECO:0007669"/>
    <property type="project" value="InterPro"/>
</dbReference>
<keyword evidence="9" id="KW-1185">Reference proteome</keyword>
<dbReference type="SMART" id="SM00025">
    <property type="entry name" value="Pumilio"/>
    <property type="match status" value="7"/>
</dbReference>
<dbReference type="GO" id="GO:0030686">
    <property type="term" value="C:90S preribosome"/>
    <property type="evidence" value="ECO:0007669"/>
    <property type="project" value="TreeGrafter"/>
</dbReference>
<sequence length="701" mass="81470">MAKTKSRGRRLAAKEREIIDDEEINNSNNLEFNSESQKKTVFFGLVDSNELDYFKQAESTLNVNMFDSDEERQGFIGSVLEEAKGKELKLVTNQICSKLMERLILGANNRQLKELFQLFGGHFVDLACQKYSSHVLETLFVRSAGVIERELILGGEETNDNNEDVAEGEEEETDSFIPMETLFNKMLNEFKPIVKTMIDDQYSSHVLRLLILIMSGKPMPSSTMAHSTLRSKKSKIARKMIDIKDNEDFLRAFQTPASFKPQLRDYCNAISIDENMRHMRELASQKVASPVLQLLVQVEGIIDKERTIWHLLFLKVTDPKDPQEEAFMEFLLSDSVGSHFLESIIKNDGVRMKYIERLYQLYIKDRILKLTGRSTTAIYAIQALLFKLKPVEVEYILDIIIPEFSNLVSVSENHNIDFGKAIIDASISRFNYRKDDIVSQLFKKFAPNYNEDDGDNTSTEFLENTLQLTGSTLGNTKDDWPTAEERRRALFVEKLMQYDYKFVICSWYNFMALPSETLEQMCFHGVFSRVIEELFKVLPDEEKPVAVLRKRVLNLFQGKMVKLACNAYGSHLVDKLWDFTIFLPMYKDRIAMELYGESKKVKESNYGRLVWKNWGMELFIRKKYEWKALIKQQEAEFHVEHTQEEQQQDEGAPTKKRPIDIKMEQLAKERELQEKRRLQEENGDDDGSNGAKRQKIRGRNR</sequence>
<dbReference type="RefSeq" id="XP_043048606.1">
    <property type="nucleotide sequence ID" value="XM_043191974.1"/>
</dbReference>
<dbReference type="InterPro" id="IPR016024">
    <property type="entry name" value="ARM-type_fold"/>
</dbReference>
<dbReference type="Gene3D" id="1.25.10.10">
    <property type="entry name" value="Leucine-rich Repeat Variant"/>
    <property type="match status" value="2"/>
</dbReference>
<evidence type="ECO:0000256" key="4">
    <source>
        <dbReference type="ARBA" id="ARBA00022737"/>
    </source>
</evidence>
<dbReference type="GO" id="GO:0005730">
    <property type="term" value="C:nucleolus"/>
    <property type="evidence" value="ECO:0007669"/>
    <property type="project" value="UniProtKB-SubCell"/>
</dbReference>
<comment type="caution">
    <text evidence="8">The sequence shown here is derived from an EMBL/GenBank/DDBJ whole genome shotgun (WGS) entry which is preliminary data.</text>
</comment>
<dbReference type="OrthoDB" id="392571at2759"/>
<organism evidence="8 9">
    <name type="scientific">Scheffersomyces spartinae</name>
    <dbReference type="NCBI Taxonomy" id="45513"/>
    <lineage>
        <taxon>Eukaryota</taxon>
        <taxon>Fungi</taxon>
        <taxon>Dikarya</taxon>
        <taxon>Ascomycota</taxon>
        <taxon>Saccharomycotina</taxon>
        <taxon>Pichiomycetes</taxon>
        <taxon>Debaryomycetaceae</taxon>
        <taxon>Scheffersomyces</taxon>
    </lineage>
</organism>
<evidence type="ECO:0000313" key="9">
    <source>
        <dbReference type="Proteomes" id="UP000790833"/>
    </source>
</evidence>
<gene>
    <name evidence="8" type="primary">NOP9</name>
    <name evidence="8" type="ORF">KQ657_001174</name>
</gene>
<dbReference type="InterPro" id="IPR001313">
    <property type="entry name" value="Pumilio_RNA-bd_rpt"/>
</dbReference>
<dbReference type="GO" id="GO:0000480">
    <property type="term" value="P:endonucleolytic cleavage in 5'-ETS of tricistronic rRNA transcript (SSU-rRNA, 5.8S rRNA, LSU-rRNA)"/>
    <property type="evidence" value="ECO:0007669"/>
    <property type="project" value="TreeGrafter"/>
</dbReference>
<comment type="subcellular location">
    <subcellularLocation>
        <location evidence="1">Nucleus</location>
        <location evidence="1">Nucleolus</location>
    </subcellularLocation>
</comment>
<evidence type="ECO:0000313" key="8">
    <source>
        <dbReference type="EMBL" id="KAG7193057.1"/>
    </source>
</evidence>
<reference evidence="8" key="1">
    <citation type="submission" date="2021-03" db="EMBL/GenBank/DDBJ databases">
        <authorList>
            <person name="Palmer J.M."/>
        </authorList>
    </citation>
    <scope>NUCLEOTIDE SEQUENCE</scope>
    <source>
        <strain evidence="8">ARV_011</strain>
    </source>
</reference>
<accession>A0A9P7V904</accession>
<feature type="compositionally biased region" description="Basic residues" evidence="7">
    <location>
        <begin position="692"/>
        <end position="701"/>
    </location>
</feature>
<dbReference type="InterPro" id="IPR011989">
    <property type="entry name" value="ARM-like"/>
</dbReference>
<dbReference type="EMBL" id="JAHMUF010000014">
    <property type="protein sequence ID" value="KAG7193057.1"/>
    <property type="molecule type" value="Genomic_DNA"/>
</dbReference>
<dbReference type="GO" id="GO:0000447">
    <property type="term" value="P:endonucleolytic cleavage in ITS1 to separate SSU-rRNA from 5.8S rRNA and LSU-rRNA from tricistronic rRNA transcript (SSU-rRNA, 5.8S rRNA, LSU-rRNA)"/>
    <property type="evidence" value="ECO:0007669"/>
    <property type="project" value="TreeGrafter"/>
</dbReference>
<dbReference type="PANTHER" id="PTHR13102">
    <property type="entry name" value="NUCLEOLAR PROTEIN 9"/>
    <property type="match status" value="1"/>
</dbReference>
<protein>
    <recommendedName>
        <fullName evidence="3">Nucleolar protein 9</fullName>
    </recommendedName>
    <alternativeName>
        <fullName evidence="5 6">Pumilio domain-containing protein NOP9</fullName>
    </alternativeName>
</protein>
<dbReference type="Proteomes" id="UP000790833">
    <property type="component" value="Unassembled WGS sequence"/>
</dbReference>
<dbReference type="SUPFAM" id="SSF48371">
    <property type="entry name" value="ARM repeat"/>
    <property type="match status" value="1"/>
</dbReference>
<comment type="similarity">
    <text evidence="2">Belongs to the NOP9 family.</text>
</comment>
<dbReference type="GO" id="GO:0000056">
    <property type="term" value="P:ribosomal small subunit export from nucleus"/>
    <property type="evidence" value="ECO:0007669"/>
    <property type="project" value="TreeGrafter"/>
</dbReference>